<reference evidence="1" key="1">
    <citation type="submission" date="2025-08" db="UniProtKB">
        <authorList>
            <consortium name="RefSeq"/>
        </authorList>
    </citation>
    <scope>IDENTIFICATION</scope>
    <source>
        <tissue evidence="1">Whole insect</tissue>
    </source>
</reference>
<name>A0A6P7F1F4_DIAVI</name>
<accession>A0A6P7F1F4</accession>
<dbReference type="AlphaFoldDB" id="A0A6P7F1F4"/>
<evidence type="ECO:0000313" key="1">
    <source>
        <dbReference type="RefSeq" id="XP_028129156.1"/>
    </source>
</evidence>
<dbReference type="RefSeq" id="XP_028129156.1">
    <property type="nucleotide sequence ID" value="XM_028273355.1"/>
</dbReference>
<gene>
    <name evidence="1" type="primary">LOC114325315</name>
</gene>
<proteinExistence type="predicted"/>
<protein>
    <submittedName>
        <fullName evidence="1">Uncharacterized protein LOC114325315 isoform X1</fullName>
    </submittedName>
</protein>
<sequence>MEHPLQQCPAFNKTCSVCQRRGHFANMCFWKNKNMSKNQAKKVEVVNETAAAAKTSKVETVLLGKIVQDLTNITLVVAPVKLHVQH</sequence>
<dbReference type="InParanoid" id="A0A6P7F1F4"/>
<organism evidence="1">
    <name type="scientific">Diabrotica virgifera virgifera</name>
    <name type="common">western corn rootworm</name>
    <dbReference type="NCBI Taxonomy" id="50390"/>
    <lineage>
        <taxon>Eukaryota</taxon>
        <taxon>Metazoa</taxon>
        <taxon>Ecdysozoa</taxon>
        <taxon>Arthropoda</taxon>
        <taxon>Hexapoda</taxon>
        <taxon>Insecta</taxon>
        <taxon>Pterygota</taxon>
        <taxon>Neoptera</taxon>
        <taxon>Endopterygota</taxon>
        <taxon>Coleoptera</taxon>
        <taxon>Polyphaga</taxon>
        <taxon>Cucujiformia</taxon>
        <taxon>Chrysomeloidea</taxon>
        <taxon>Chrysomelidae</taxon>
        <taxon>Galerucinae</taxon>
        <taxon>Diabroticina</taxon>
        <taxon>Diabroticites</taxon>
        <taxon>Diabrotica</taxon>
    </lineage>
</organism>